<name>A0A0P9EUJ5_9CHLR</name>
<evidence type="ECO:0000259" key="1">
    <source>
        <dbReference type="PROSITE" id="PS50006"/>
    </source>
</evidence>
<feature type="domain" description="FHA" evidence="1">
    <location>
        <begin position="48"/>
        <end position="98"/>
    </location>
</feature>
<evidence type="ECO:0000313" key="3">
    <source>
        <dbReference type="Proteomes" id="UP000050509"/>
    </source>
</evidence>
<dbReference type="Gene3D" id="2.60.200.20">
    <property type="match status" value="1"/>
</dbReference>
<evidence type="ECO:0000313" key="2">
    <source>
        <dbReference type="EMBL" id="KPV47922.1"/>
    </source>
</evidence>
<dbReference type="EMBL" id="LJCR01003105">
    <property type="protein sequence ID" value="KPV47922.1"/>
    <property type="molecule type" value="Genomic_DNA"/>
</dbReference>
<dbReference type="InterPro" id="IPR000253">
    <property type="entry name" value="FHA_dom"/>
</dbReference>
<gene>
    <name evidence="2" type="ORF">SE17_40860</name>
</gene>
<protein>
    <recommendedName>
        <fullName evidence="1">FHA domain-containing protein</fullName>
    </recommendedName>
</protein>
<dbReference type="CDD" id="cd00060">
    <property type="entry name" value="FHA"/>
    <property type="match status" value="1"/>
</dbReference>
<organism evidence="2 3">
    <name type="scientific">Kouleothrix aurantiaca</name>
    <dbReference type="NCBI Taxonomy" id="186479"/>
    <lineage>
        <taxon>Bacteria</taxon>
        <taxon>Bacillati</taxon>
        <taxon>Chloroflexota</taxon>
        <taxon>Chloroflexia</taxon>
        <taxon>Chloroflexales</taxon>
        <taxon>Roseiflexineae</taxon>
        <taxon>Roseiflexaceae</taxon>
        <taxon>Kouleothrix</taxon>
    </lineage>
</organism>
<dbReference type="PROSITE" id="PS50006">
    <property type="entry name" value="FHA_DOMAIN"/>
    <property type="match status" value="1"/>
</dbReference>
<sequence>IVTELFGGRLWHDGARFLFELAAPRFQLRVLASGTRSAKVLQLMEGENLIGRRRAPQQHERRLTLGGDELISADHATFTVGDGDQVFVRDTSKNGTWVAAAGGAEERVRRERSISPGDELRLGITRLRLERVEGAEDSKE</sequence>
<dbReference type="Proteomes" id="UP000050509">
    <property type="component" value="Unassembled WGS sequence"/>
</dbReference>
<dbReference type="SUPFAM" id="SSF49879">
    <property type="entry name" value="SMAD/FHA domain"/>
    <property type="match status" value="1"/>
</dbReference>
<dbReference type="InterPro" id="IPR008984">
    <property type="entry name" value="SMAD_FHA_dom_sf"/>
</dbReference>
<dbReference type="AlphaFoldDB" id="A0A0P9EUJ5"/>
<accession>A0A0P9EUJ5</accession>
<proteinExistence type="predicted"/>
<feature type="non-terminal residue" evidence="2">
    <location>
        <position position="1"/>
    </location>
</feature>
<dbReference type="Pfam" id="PF00498">
    <property type="entry name" value="FHA"/>
    <property type="match status" value="1"/>
</dbReference>
<comment type="caution">
    <text evidence="2">The sequence shown here is derived from an EMBL/GenBank/DDBJ whole genome shotgun (WGS) entry which is preliminary data.</text>
</comment>
<keyword evidence="3" id="KW-1185">Reference proteome</keyword>
<reference evidence="2 3" key="1">
    <citation type="submission" date="2015-09" db="EMBL/GenBank/DDBJ databases">
        <title>Draft genome sequence of Kouleothrix aurantiaca JCM 19913.</title>
        <authorList>
            <person name="Hemp J."/>
        </authorList>
    </citation>
    <scope>NUCLEOTIDE SEQUENCE [LARGE SCALE GENOMIC DNA]</scope>
    <source>
        <strain evidence="2 3">COM-B</strain>
    </source>
</reference>